<feature type="region of interest" description="Disordered" evidence="1">
    <location>
        <begin position="1229"/>
        <end position="1248"/>
    </location>
</feature>
<feature type="region of interest" description="Disordered" evidence="1">
    <location>
        <begin position="442"/>
        <end position="607"/>
    </location>
</feature>
<feature type="compositionally biased region" description="Low complexity" evidence="1">
    <location>
        <begin position="1229"/>
        <end position="1243"/>
    </location>
</feature>
<dbReference type="VEuPathDB" id="ToxoDB:BESB_012790"/>
<feature type="compositionally biased region" description="Basic and acidic residues" evidence="1">
    <location>
        <begin position="2021"/>
        <end position="2033"/>
    </location>
</feature>
<feature type="region of interest" description="Disordered" evidence="1">
    <location>
        <begin position="988"/>
        <end position="1063"/>
    </location>
</feature>
<feature type="compositionally biased region" description="Low complexity" evidence="1">
    <location>
        <begin position="511"/>
        <end position="523"/>
    </location>
</feature>
<proteinExistence type="predicted"/>
<feature type="compositionally biased region" description="Pro residues" evidence="1">
    <location>
        <begin position="886"/>
        <end position="900"/>
    </location>
</feature>
<feature type="region of interest" description="Disordered" evidence="1">
    <location>
        <begin position="1640"/>
        <end position="1669"/>
    </location>
</feature>
<dbReference type="EMBL" id="NWUJ01000010">
    <property type="protein sequence ID" value="PFH32667.1"/>
    <property type="molecule type" value="Genomic_DNA"/>
</dbReference>
<feature type="region of interest" description="Disordered" evidence="1">
    <location>
        <begin position="1500"/>
        <end position="1519"/>
    </location>
</feature>
<dbReference type="RefSeq" id="XP_029216676.1">
    <property type="nucleotide sequence ID" value="XM_029360009.1"/>
</dbReference>
<feature type="compositionally biased region" description="Basic and acidic residues" evidence="1">
    <location>
        <begin position="1505"/>
        <end position="1514"/>
    </location>
</feature>
<feature type="compositionally biased region" description="Basic and acidic residues" evidence="1">
    <location>
        <begin position="2193"/>
        <end position="2205"/>
    </location>
</feature>
<feature type="compositionally biased region" description="Polar residues" evidence="1">
    <location>
        <begin position="2430"/>
        <end position="2439"/>
    </location>
</feature>
<feature type="compositionally biased region" description="Low complexity" evidence="1">
    <location>
        <begin position="901"/>
        <end position="910"/>
    </location>
</feature>
<feature type="region of interest" description="Disordered" evidence="1">
    <location>
        <begin position="1381"/>
        <end position="1403"/>
    </location>
</feature>
<feature type="region of interest" description="Disordered" evidence="1">
    <location>
        <begin position="1832"/>
        <end position="1918"/>
    </location>
</feature>
<reference evidence="2 3" key="1">
    <citation type="submission" date="2017-09" db="EMBL/GenBank/DDBJ databases">
        <title>Genome sequencing of Besnoitia besnoiti strain Bb-Ger1.</title>
        <authorList>
            <person name="Schares G."/>
            <person name="Venepally P."/>
            <person name="Lorenzi H.A."/>
        </authorList>
    </citation>
    <scope>NUCLEOTIDE SEQUENCE [LARGE SCALE GENOMIC DNA]</scope>
    <source>
        <strain evidence="2 3">Bb-Ger1</strain>
    </source>
</reference>
<evidence type="ECO:0000313" key="3">
    <source>
        <dbReference type="Proteomes" id="UP000224006"/>
    </source>
</evidence>
<feature type="region of interest" description="Disordered" evidence="1">
    <location>
        <begin position="623"/>
        <end position="741"/>
    </location>
</feature>
<feature type="compositionally biased region" description="Basic and acidic residues" evidence="1">
    <location>
        <begin position="2322"/>
        <end position="2338"/>
    </location>
</feature>
<feature type="compositionally biased region" description="Low complexity" evidence="1">
    <location>
        <begin position="1854"/>
        <end position="1869"/>
    </location>
</feature>
<organism evidence="2 3">
    <name type="scientific">Besnoitia besnoiti</name>
    <name type="common">Apicomplexan protozoan</name>
    <dbReference type="NCBI Taxonomy" id="94643"/>
    <lineage>
        <taxon>Eukaryota</taxon>
        <taxon>Sar</taxon>
        <taxon>Alveolata</taxon>
        <taxon>Apicomplexa</taxon>
        <taxon>Conoidasida</taxon>
        <taxon>Coccidia</taxon>
        <taxon>Eucoccidiorida</taxon>
        <taxon>Eimeriorina</taxon>
        <taxon>Sarcocystidae</taxon>
        <taxon>Besnoitia</taxon>
    </lineage>
</organism>
<feature type="compositionally biased region" description="Basic and acidic residues" evidence="1">
    <location>
        <begin position="565"/>
        <end position="575"/>
    </location>
</feature>
<feature type="compositionally biased region" description="Basic and acidic residues" evidence="1">
    <location>
        <begin position="263"/>
        <end position="288"/>
    </location>
</feature>
<feature type="region of interest" description="Disordered" evidence="1">
    <location>
        <begin position="2062"/>
        <end position="2090"/>
    </location>
</feature>
<evidence type="ECO:0000313" key="2">
    <source>
        <dbReference type="EMBL" id="PFH32667.1"/>
    </source>
</evidence>
<keyword evidence="3" id="KW-1185">Reference proteome</keyword>
<feature type="compositionally biased region" description="Basic and acidic residues" evidence="1">
    <location>
        <begin position="989"/>
        <end position="1001"/>
    </location>
</feature>
<feature type="compositionally biased region" description="Low complexity" evidence="1">
    <location>
        <begin position="2258"/>
        <end position="2270"/>
    </location>
</feature>
<feature type="region of interest" description="Disordered" evidence="1">
    <location>
        <begin position="237"/>
        <end position="311"/>
    </location>
</feature>
<feature type="region of interest" description="Disordered" evidence="1">
    <location>
        <begin position="2021"/>
        <end position="2049"/>
    </location>
</feature>
<feature type="compositionally biased region" description="Polar residues" evidence="1">
    <location>
        <begin position="403"/>
        <end position="415"/>
    </location>
</feature>
<feature type="region of interest" description="Disordered" evidence="1">
    <location>
        <begin position="1259"/>
        <end position="1314"/>
    </location>
</feature>
<feature type="region of interest" description="Disordered" evidence="1">
    <location>
        <begin position="403"/>
        <end position="428"/>
    </location>
</feature>
<dbReference type="GeneID" id="40306341"/>
<gene>
    <name evidence="2" type="ORF">BESB_012790</name>
</gene>
<feature type="region of interest" description="Disordered" evidence="1">
    <location>
        <begin position="2120"/>
        <end position="2497"/>
    </location>
</feature>
<feature type="compositionally biased region" description="Polar residues" evidence="1">
    <location>
        <begin position="545"/>
        <end position="561"/>
    </location>
</feature>
<feature type="compositionally biased region" description="Low complexity" evidence="1">
    <location>
        <begin position="636"/>
        <end position="657"/>
    </location>
</feature>
<feature type="compositionally biased region" description="Low complexity" evidence="1">
    <location>
        <begin position="240"/>
        <end position="249"/>
    </location>
</feature>
<feature type="compositionally biased region" description="Basic and acidic residues" evidence="1">
    <location>
        <begin position="1014"/>
        <end position="1029"/>
    </location>
</feature>
<feature type="compositionally biased region" description="Low complexity" evidence="1">
    <location>
        <begin position="2395"/>
        <end position="2422"/>
    </location>
</feature>
<feature type="compositionally biased region" description="Basic and acidic residues" evidence="1">
    <location>
        <begin position="2077"/>
        <end position="2090"/>
    </location>
</feature>
<feature type="region of interest" description="Disordered" evidence="1">
    <location>
        <begin position="1958"/>
        <end position="2006"/>
    </location>
</feature>
<sequence length="2534" mass="270165">MAVSLPLHIFRFYGELGAVHGQMTARIVRGEFAVLSPQTTETFATGFRVAQALNVLFIRHRLAIQLDLRTLSSAQTHAAREANWLHLIAPLRRLGVFMDAADAASVAHGDKEILQKILTELYQQHRRWLSKVNRELSANRKNKRSYAGVPTEGYAARLAAHRKRSLTAPRTCKVFAPRRQHRDRTEGLNDDEREQQLPQARAVLKEAEGETPSHNRGFGESVPGAAWFEEHAREVPVTLRGSRQKSQSSQRHRRQGSSGETVEIGRRGASKRSDGNTTDAQRELETRVDALSPSAEELYPQPVSRIPRPRRRHDSAVSSFLCSPSGASSVAPATSFVTPSTSFAVLEGVDSAPSALEERTGLEGAVAMPLWNLGAREHAGRRPCASSPTRAKACAACVATSSSRLSSPPATTLTSALPAPHDPSSSSWSAAVAVQAPLATNSAGRFGSPAQGLELGPPSQGPPPASDLPQLPQSRGVPWMAPAGRRPLVLSSEPPSQAPPSPHRERHGKCPRAASSPSACWSPPVLPQSHARGHERSETPLLTPPNANAPSQSCASRSDSGSPRPELDVSRDAAQRLRTGPKCLTRGWAGTKGQMGATPASAAPHPPAAQRLPMRWLLEIPLKRGQSSPRTDAEVLRGSTSGSRTRRTPSSSSPSLSVLHARTASHSTQHDPTAAAKRRGALPSFRRSCHLSQSPDSPVPPLHTGIDSWGTSTLRRRSLQSPGRRAPSPSSLSAGRSHRGRQACAATERALGCLRSSHLSAAPRSSGLDSSSAVTLELCSFLASSAASPASSSQGRGDLRFQCPVPSAATAVADGAGGGLSVADREAVSGSLPRSGRGTALPPEWRSGDAFTGRQHSHSGAGGSLVSASPRFAHSRASLAAASPRPQHPLQPSPTHPLPPASSLLVSSAPRHGGPFWSSDRRRPRTCEEAFALAAERAFGVTWREAVRAVKTKAKMFEFLRNVFANDQTRFQVGLRLWVEELTPVATESRPECARKRERESASVQCRGASQTADSRHSQEAERRCEAGDVRTSGQGGRSGGRGKERDEARRHAMHPVGKEADTSRKRGVLADLVDALKREPRKLAIVLDIYREGAFFFGMPSLSLGDDVAPTGASSPTSSSLLLVSPSASFSAASALSGLVCEGPERPLPSEVCAHLVRFLRALWSFLRRLSKAFPDGPALPLVSRASGSSDAACAAAAPFPLIDSLARLLTYVIPALPSESATQVHAAPASAASASAENPPAQNRPYAPALRTLRSSSSTKGVSAIPSCETHASSPRTAAASLPVRRCGTPLTHTEQGEATANSGRSRSRAAARKHAESLMELAELAARCLACFAHAEPRRFVREILPVALQADEEAFSLVVHQLLPLWGEEVRRLLNRDESGSAEGESATPHAAEAEDNEGVLERRIRAETRDACHATAECTDREASAEGDASRSADGEGGRRLTKARSEPRLTKRSCLSEGELRETRQTQLQQWTEAGEHLLQFCCSELSVLSFASPTVRGDPTDPRRASDGEPQNWQHAPVSALLNDPLRLHLSLLCATLETLAPAMLNVANPSLGRGPVPKAMAQASVAVDEARRRQKTRRSLIQALTCLASFLKHPRAVVREAATEQLRRLLHACVTATKRTEEKILPRNADLGAALPGRANDPHITPWSHPPREEERFRRPASASLEPCHAHTPAALLPLLWETGVLSWEALEGPISEEAGGPSECRNGLRKRDTLALTRDKGGECRASERGSRPDVRLRQVPLDVFLQLVKDDQAHMRIDMAAVVARALPALAGLEPQKLHPLSGVILVAFVQHPRATPEATLAVLDLLAEIYFRSALSAACASSPPGEVVASDSSADSRVRHRLPQASSHPPSGASSTSAEAADSPALHEPSPGASESPAKQLRGSEGDKKQTPAVHATTPVSEDTSSSASSCDRLLALLLLVLCLSPALRTDAASTWLAAFLSRDVERQMRDSRGGSSARGRGPLVTGEALSAKQTAPPPVSGFRQKGRKGGEQKRPRCAAQVLLAKIEEEERTQENERERKATKAACDCGTPTERREREEIAVRPWGKGMLRTLSGENSMNIPGARDGDSDQHGRREQKQRCRAEAILATLRKLREVCEDSLAEFQAWQADRRSDGTEERQGEEEEEKQKLGSYCGTGEDSVKGQRAGISEGDDRETFEALSQTKCAVLGDSSEDATGSTGDAKREGAHAHQAEATENANEAEQDSPSVSGSTPDPAPAVPHPQREDASALSISLSIPPMDSRDSDALLAPSPPAAWSLGESQAAARRARADLRGAPASLSAGAEARAPDGAVVRSRPDERTAAKPCPCRQRKETIRVRHSDGRGDENATGATGAGQRLGRRATSTERRSGSDPCLDCDSAAVQRTQNAASDAECARSGGPRCASSGPAGTPSASPLSTSGSLSVPLTTLVCSLDGSPESPSRAQTPGRSADTGAAQERLTEEARRGSRSAGQGNAHPQPGGEGPLFDNGSEPAKRRSDADEEEAQAEAECLLVLAAFRRTIKRLMASLQASRREGRKRRRAS</sequence>
<feature type="compositionally biased region" description="Low complexity" evidence="1">
    <location>
        <begin position="1832"/>
        <end position="1846"/>
    </location>
</feature>
<protein>
    <submittedName>
        <fullName evidence="2">Uncharacterized protein</fullName>
    </submittedName>
</protein>
<feature type="region of interest" description="Disordered" evidence="1">
    <location>
        <begin position="169"/>
        <end position="195"/>
    </location>
</feature>
<feature type="compositionally biased region" description="Polar residues" evidence="1">
    <location>
        <begin position="1002"/>
        <end position="1013"/>
    </location>
</feature>
<accession>A0A2A9MAM2</accession>
<feature type="compositionally biased region" description="Low complexity" evidence="1">
    <location>
        <begin position="418"/>
        <end position="428"/>
    </location>
</feature>
<feature type="compositionally biased region" description="Basic and acidic residues" evidence="1">
    <location>
        <begin position="1042"/>
        <end position="1063"/>
    </location>
</feature>
<feature type="region of interest" description="Disordered" evidence="1">
    <location>
        <begin position="826"/>
        <end position="921"/>
    </location>
</feature>
<feature type="compositionally biased region" description="Basic and acidic residues" evidence="1">
    <location>
        <begin position="2121"/>
        <end position="2131"/>
    </location>
</feature>
<dbReference type="KEGG" id="bbes:BESB_012790"/>
<name>A0A2A9MAM2_BESBE</name>
<dbReference type="OrthoDB" id="10551094at2759"/>
<feature type="region of interest" description="Disordered" evidence="1">
    <location>
        <begin position="1420"/>
        <end position="1464"/>
    </location>
</feature>
<dbReference type="Proteomes" id="UP000224006">
    <property type="component" value="Chromosome IX"/>
</dbReference>
<feature type="compositionally biased region" description="Basic and acidic residues" evidence="1">
    <location>
        <begin position="1420"/>
        <end position="1455"/>
    </location>
</feature>
<feature type="compositionally biased region" description="Low complexity" evidence="1">
    <location>
        <begin position="1909"/>
        <end position="1918"/>
    </location>
</feature>
<comment type="caution">
    <text evidence="2">The sequence shown here is derived from an EMBL/GenBank/DDBJ whole genome shotgun (WGS) entry which is preliminary data.</text>
</comment>
<feature type="compositionally biased region" description="Low complexity" evidence="1">
    <location>
        <begin position="871"/>
        <end position="885"/>
    </location>
</feature>
<evidence type="ECO:0000256" key="1">
    <source>
        <dbReference type="SAM" id="MobiDB-lite"/>
    </source>
</evidence>